<dbReference type="Pfam" id="PF04686">
    <property type="entry name" value="SsgA"/>
    <property type="match status" value="1"/>
</dbReference>
<dbReference type="InterPro" id="IPR006776">
    <property type="entry name" value="SsgB"/>
</dbReference>
<evidence type="ECO:0000256" key="2">
    <source>
        <dbReference type="ARBA" id="ARBA00009323"/>
    </source>
</evidence>
<sequence>MPFVITEDCEISVLTEAGPALPLAATLLYSTDDPFAVSVLLRAGEMGDITWRFARDLLSQGVRYPAGDGDVHVWATGRGHHQQLRIRIRGAVDFSHDVEATLVFRSADVNQFLSRTYRLVTRGQEAIDFDRELSMLLAEG</sequence>
<dbReference type="Proteomes" id="UP000642284">
    <property type="component" value="Unassembled WGS sequence"/>
</dbReference>
<keyword evidence="8" id="KW-1185">Reference proteome</keyword>
<evidence type="ECO:0000256" key="6">
    <source>
        <dbReference type="ARBA" id="ARBA00023306"/>
    </source>
</evidence>
<reference evidence="7 8" key="1">
    <citation type="submission" date="2020-08" db="EMBL/GenBank/DDBJ databases">
        <title>Genemic of Streptomyces polyaspartic.</title>
        <authorList>
            <person name="Liu W."/>
        </authorList>
    </citation>
    <scope>NUCLEOTIDE SEQUENCE [LARGE SCALE GENOMIC DNA]</scope>
    <source>
        <strain evidence="7 8">TRM66268-LWL</strain>
    </source>
</reference>
<organism evidence="7 8">
    <name type="scientific">Streptomyces polyasparticus</name>
    <dbReference type="NCBI Taxonomy" id="2767826"/>
    <lineage>
        <taxon>Bacteria</taxon>
        <taxon>Bacillati</taxon>
        <taxon>Actinomycetota</taxon>
        <taxon>Actinomycetes</taxon>
        <taxon>Kitasatosporales</taxon>
        <taxon>Streptomycetaceae</taxon>
        <taxon>Streptomyces</taxon>
    </lineage>
</organism>
<dbReference type="InterPro" id="IPR038658">
    <property type="entry name" value="SsgB_sf"/>
</dbReference>
<gene>
    <name evidence="7" type="ORF">H9Y04_44615</name>
</gene>
<comment type="caution">
    <text evidence="7">The sequence shown here is derived from an EMBL/GenBank/DDBJ whole genome shotgun (WGS) entry which is preliminary data.</text>
</comment>
<dbReference type="RefSeq" id="WP_187819991.1">
    <property type="nucleotide sequence ID" value="NZ_JACTVJ010000050.1"/>
</dbReference>
<dbReference type="EMBL" id="JACTVJ010000050">
    <property type="protein sequence ID" value="MBC9719590.1"/>
    <property type="molecule type" value="Genomic_DNA"/>
</dbReference>
<comment type="subcellular location">
    <subcellularLocation>
        <location evidence="1">Cell septum</location>
    </subcellularLocation>
</comment>
<name>A0ABR7SY38_9ACTN</name>
<dbReference type="Gene3D" id="2.30.31.20">
    <property type="entry name" value="Sporulation-specific cell division protein SsgB"/>
    <property type="match status" value="1"/>
</dbReference>
<proteinExistence type="inferred from homology"/>
<evidence type="ECO:0000313" key="8">
    <source>
        <dbReference type="Proteomes" id="UP000642284"/>
    </source>
</evidence>
<comment type="similarity">
    <text evidence="2">Belongs to the SsgA family.</text>
</comment>
<protein>
    <submittedName>
        <fullName evidence="7">SsgA family sporulation/cell division regulator</fullName>
    </submittedName>
</protein>
<evidence type="ECO:0000256" key="3">
    <source>
        <dbReference type="ARBA" id="ARBA00022618"/>
    </source>
</evidence>
<evidence type="ECO:0000256" key="1">
    <source>
        <dbReference type="ARBA" id="ARBA00004431"/>
    </source>
</evidence>
<keyword evidence="3" id="KW-0132">Cell division</keyword>
<evidence type="ECO:0000256" key="5">
    <source>
        <dbReference type="ARBA" id="ARBA00023210"/>
    </source>
</evidence>
<evidence type="ECO:0000256" key="4">
    <source>
        <dbReference type="ARBA" id="ARBA00022969"/>
    </source>
</evidence>
<keyword evidence="6" id="KW-0131">Cell cycle</keyword>
<evidence type="ECO:0000313" key="7">
    <source>
        <dbReference type="EMBL" id="MBC9719590.1"/>
    </source>
</evidence>
<accession>A0ABR7SY38</accession>
<keyword evidence="5" id="KW-0717">Septation</keyword>
<keyword evidence="4" id="KW-0749">Sporulation</keyword>